<gene>
    <name evidence="3" type="ORF">ACKI18_24300</name>
</gene>
<evidence type="ECO:0000256" key="1">
    <source>
        <dbReference type="SAM" id="MobiDB-lite"/>
    </source>
</evidence>
<feature type="region of interest" description="Disordered" evidence="1">
    <location>
        <begin position="47"/>
        <end position="74"/>
    </location>
</feature>
<feature type="chain" id="PRO_5045184682" description="Secreted protein" evidence="2">
    <location>
        <begin position="30"/>
        <end position="272"/>
    </location>
</feature>
<evidence type="ECO:0000256" key="2">
    <source>
        <dbReference type="SAM" id="SignalP"/>
    </source>
</evidence>
<protein>
    <recommendedName>
        <fullName evidence="5">Secreted protein</fullName>
    </recommendedName>
</protein>
<feature type="signal peptide" evidence="2">
    <location>
        <begin position="1"/>
        <end position="29"/>
    </location>
</feature>
<feature type="compositionally biased region" description="Polar residues" evidence="1">
    <location>
        <begin position="54"/>
        <end position="68"/>
    </location>
</feature>
<sequence length="272" mass="27679">MRHLRLAALATVGTLCATVLCTGATTAGADPAPAQVRAPHTINVGRSRTVAPHSGTNVNVPCQSPEQSSGGGVRTTGTGVFITASWSSAGWEADVYNESDSPQTVTPVAICTAQRHTRRSSIPTVRVPAGQSGLARAFCPAGMVSTGGGSIGGAQGGSRMYMSQSSDIGSGEWVVQAFNHSAFEQLLPAQVVCTDTPHSAWASGGTRLAQGATGTAHVDCPAGEVPTGGGGLGNPAVQFNESYPTATGWTMRATNKGSQPLTLFARVTCTRP</sequence>
<reference evidence="3 4" key="1">
    <citation type="submission" date="2024-12" db="EMBL/GenBank/DDBJ databases">
        <title>Forecasting of Potato common scab and diversities of Pathogenic streptomyces spp. in china.</title>
        <authorList>
            <person name="Handique U."/>
            <person name="Wu J."/>
        </authorList>
    </citation>
    <scope>NUCLEOTIDE SEQUENCE [LARGE SCALE GENOMIC DNA]</scope>
    <source>
        <strain evidence="3 4">ZRIMU1530</strain>
    </source>
</reference>
<proteinExistence type="predicted"/>
<comment type="caution">
    <text evidence="3">The sequence shown here is derived from an EMBL/GenBank/DDBJ whole genome shotgun (WGS) entry which is preliminary data.</text>
</comment>
<accession>A0ABW9HW21</accession>
<name>A0ABW9HW21_9ACTN</name>
<dbReference type="RefSeq" id="WP_409122452.1">
    <property type="nucleotide sequence ID" value="NZ_JBJVNI010000013.1"/>
</dbReference>
<evidence type="ECO:0008006" key="5">
    <source>
        <dbReference type="Google" id="ProtNLM"/>
    </source>
</evidence>
<evidence type="ECO:0000313" key="3">
    <source>
        <dbReference type="EMBL" id="MFM9611821.1"/>
    </source>
</evidence>
<organism evidence="3 4">
    <name type="scientific">Streptomyces niveiscabiei</name>
    <dbReference type="NCBI Taxonomy" id="164115"/>
    <lineage>
        <taxon>Bacteria</taxon>
        <taxon>Bacillati</taxon>
        <taxon>Actinomycetota</taxon>
        <taxon>Actinomycetes</taxon>
        <taxon>Kitasatosporales</taxon>
        <taxon>Streptomycetaceae</taxon>
        <taxon>Streptomyces</taxon>
    </lineage>
</organism>
<evidence type="ECO:0000313" key="4">
    <source>
        <dbReference type="Proteomes" id="UP001631957"/>
    </source>
</evidence>
<keyword evidence="4" id="KW-1185">Reference proteome</keyword>
<dbReference type="EMBL" id="JBJVNI010000013">
    <property type="protein sequence ID" value="MFM9611821.1"/>
    <property type="molecule type" value="Genomic_DNA"/>
</dbReference>
<keyword evidence="2" id="KW-0732">Signal</keyword>
<dbReference type="Proteomes" id="UP001631957">
    <property type="component" value="Unassembled WGS sequence"/>
</dbReference>